<keyword evidence="9" id="KW-1185">Reference proteome</keyword>
<keyword evidence="5 6" id="KW-0009">Actin-binding</keyword>
<dbReference type="EMBL" id="CAQQ02047065">
    <property type="status" value="NOT_ANNOTATED_CDS"/>
    <property type="molecule type" value="Genomic_DNA"/>
</dbReference>
<comment type="caution">
    <text evidence="6">Lacks conserved residue(s) required for the propagation of feature annotation.</text>
</comment>
<dbReference type="AlphaFoldDB" id="T1H0L7"/>
<dbReference type="PROSITE" id="PS51456">
    <property type="entry name" value="MYOSIN_MOTOR"/>
    <property type="match status" value="1"/>
</dbReference>
<dbReference type="GO" id="GO:0005524">
    <property type="term" value="F:ATP binding"/>
    <property type="evidence" value="ECO:0007669"/>
    <property type="project" value="UniProtKB-UniRule"/>
</dbReference>
<evidence type="ECO:0000256" key="3">
    <source>
        <dbReference type="ARBA" id="ARBA00023123"/>
    </source>
</evidence>
<dbReference type="PRINTS" id="PR00193">
    <property type="entry name" value="MYOSINHEAVY"/>
</dbReference>
<proteinExistence type="inferred from homology"/>
<evidence type="ECO:0000313" key="8">
    <source>
        <dbReference type="EnsemblMetazoa" id="MESCA009698-PA"/>
    </source>
</evidence>
<dbReference type="GO" id="GO:0030139">
    <property type="term" value="C:endocytic vesicle"/>
    <property type="evidence" value="ECO:0007669"/>
    <property type="project" value="TreeGrafter"/>
</dbReference>
<dbReference type="Gene3D" id="3.40.850.10">
    <property type="entry name" value="Kinesin motor domain"/>
    <property type="match status" value="1"/>
</dbReference>
<dbReference type="HOGENOM" id="CLU_000192_11_1_1"/>
<dbReference type="GO" id="GO:0005886">
    <property type="term" value="C:plasma membrane"/>
    <property type="evidence" value="ECO:0007669"/>
    <property type="project" value="TreeGrafter"/>
</dbReference>
<dbReference type="OMA" id="LHEEAIM"/>
<accession>T1H0L7</accession>
<evidence type="ECO:0000256" key="4">
    <source>
        <dbReference type="ARBA" id="ARBA00023175"/>
    </source>
</evidence>
<keyword evidence="2 6" id="KW-0067">ATP-binding</keyword>
<dbReference type="InterPro" id="IPR036961">
    <property type="entry name" value="Kinesin_motor_dom_sf"/>
</dbReference>
<dbReference type="GO" id="GO:0016459">
    <property type="term" value="C:myosin complex"/>
    <property type="evidence" value="ECO:0007669"/>
    <property type="project" value="UniProtKB-KW"/>
</dbReference>
<dbReference type="STRING" id="36166.T1H0L7"/>
<dbReference type="InterPro" id="IPR001609">
    <property type="entry name" value="Myosin_head_motor_dom-like"/>
</dbReference>
<organism evidence="8 9">
    <name type="scientific">Megaselia scalaris</name>
    <name type="common">Humpbacked fly</name>
    <name type="synonym">Phora scalaris</name>
    <dbReference type="NCBI Taxonomy" id="36166"/>
    <lineage>
        <taxon>Eukaryota</taxon>
        <taxon>Metazoa</taxon>
        <taxon>Ecdysozoa</taxon>
        <taxon>Arthropoda</taxon>
        <taxon>Hexapoda</taxon>
        <taxon>Insecta</taxon>
        <taxon>Pterygota</taxon>
        <taxon>Neoptera</taxon>
        <taxon>Endopterygota</taxon>
        <taxon>Diptera</taxon>
        <taxon>Brachycera</taxon>
        <taxon>Muscomorpha</taxon>
        <taxon>Platypezoidea</taxon>
        <taxon>Phoridae</taxon>
        <taxon>Megaseliini</taxon>
        <taxon>Megaselia</taxon>
    </lineage>
</organism>
<reference evidence="9" key="1">
    <citation type="submission" date="2013-02" db="EMBL/GenBank/DDBJ databases">
        <authorList>
            <person name="Hughes D."/>
        </authorList>
    </citation>
    <scope>NUCLEOTIDE SEQUENCE</scope>
    <source>
        <strain>Durham</strain>
        <strain evidence="9">NC isolate 2 -- Noor lab</strain>
    </source>
</reference>
<evidence type="ECO:0000259" key="7">
    <source>
        <dbReference type="PROSITE" id="PS51456"/>
    </source>
</evidence>
<feature type="domain" description="Myosin motor" evidence="7">
    <location>
        <begin position="1"/>
        <end position="151"/>
    </location>
</feature>
<evidence type="ECO:0000256" key="1">
    <source>
        <dbReference type="ARBA" id="ARBA00022741"/>
    </source>
</evidence>
<evidence type="ECO:0000313" key="9">
    <source>
        <dbReference type="Proteomes" id="UP000015102"/>
    </source>
</evidence>
<reference evidence="8" key="2">
    <citation type="submission" date="2015-06" db="UniProtKB">
        <authorList>
            <consortium name="EnsemblMetazoa"/>
        </authorList>
    </citation>
    <scope>IDENTIFICATION</scope>
</reference>
<dbReference type="SUPFAM" id="SSF52540">
    <property type="entry name" value="P-loop containing nucleoside triphosphate hydrolases"/>
    <property type="match status" value="1"/>
</dbReference>
<dbReference type="InterPro" id="IPR027417">
    <property type="entry name" value="P-loop_NTPase"/>
</dbReference>
<sequence>TYVANILIAVNPYREIKDLYSPSTINKYNGRSLGELPPHVYAIADKAIRDMRVLKSSQSIIVSGESGAGKTESTKYLLKYLCYSSNDSSGPIEQKILDANPILEAFGNAKTTRNNNSSRFGKFIEVHYDGKSQVVGGYISHYLLEKSRICT</sequence>
<name>T1H0L7_MEGSC</name>
<evidence type="ECO:0000256" key="6">
    <source>
        <dbReference type="PROSITE-ProRule" id="PRU00782"/>
    </source>
</evidence>
<feature type="binding site" evidence="6">
    <location>
        <begin position="64"/>
        <end position="71"/>
    </location>
    <ligand>
        <name>ATP</name>
        <dbReference type="ChEBI" id="CHEBI:30616"/>
    </ligand>
</feature>
<evidence type="ECO:0000256" key="2">
    <source>
        <dbReference type="ARBA" id="ARBA00022840"/>
    </source>
</evidence>
<evidence type="ECO:0000256" key="5">
    <source>
        <dbReference type="ARBA" id="ARBA00023203"/>
    </source>
</evidence>
<dbReference type="PANTHER" id="PTHR13140:SF745">
    <property type="entry name" value="UNCONVENTIONAL MYOSIN-VI"/>
    <property type="match status" value="1"/>
</dbReference>
<keyword evidence="3 6" id="KW-0518">Myosin</keyword>
<dbReference type="GO" id="GO:0030048">
    <property type="term" value="P:actin filament-based movement"/>
    <property type="evidence" value="ECO:0007669"/>
    <property type="project" value="TreeGrafter"/>
</dbReference>
<dbReference type="EnsemblMetazoa" id="MESCA009698-RA">
    <property type="protein sequence ID" value="MESCA009698-PA"/>
    <property type="gene ID" value="MESCA009698"/>
</dbReference>
<dbReference type="PANTHER" id="PTHR13140">
    <property type="entry name" value="MYOSIN"/>
    <property type="match status" value="1"/>
</dbReference>
<protein>
    <recommendedName>
        <fullName evidence="7">Myosin motor domain-containing protein</fullName>
    </recommendedName>
</protein>
<dbReference type="SMART" id="SM00242">
    <property type="entry name" value="MYSc"/>
    <property type="match status" value="1"/>
</dbReference>
<dbReference type="GO" id="GO:0007015">
    <property type="term" value="P:actin filament organization"/>
    <property type="evidence" value="ECO:0007669"/>
    <property type="project" value="TreeGrafter"/>
</dbReference>
<dbReference type="GO" id="GO:0051015">
    <property type="term" value="F:actin filament binding"/>
    <property type="evidence" value="ECO:0007669"/>
    <property type="project" value="TreeGrafter"/>
</dbReference>
<keyword evidence="1 6" id="KW-0547">Nucleotide-binding</keyword>
<keyword evidence="4 6" id="KW-0505">Motor protein</keyword>
<comment type="similarity">
    <text evidence="6">Belongs to the TRAFAC class myosin-kinesin ATPase superfamily. Myosin family.</text>
</comment>
<dbReference type="Proteomes" id="UP000015102">
    <property type="component" value="Unassembled WGS sequence"/>
</dbReference>
<dbReference type="GO" id="GO:0000146">
    <property type="term" value="F:microfilament motor activity"/>
    <property type="evidence" value="ECO:0007669"/>
    <property type="project" value="TreeGrafter"/>
</dbReference>
<dbReference type="Pfam" id="PF00063">
    <property type="entry name" value="Myosin_head"/>
    <property type="match status" value="1"/>
</dbReference>